<gene>
    <name evidence="2" type="ORF">JMJ35_009426</name>
</gene>
<dbReference type="InterPro" id="IPR054464">
    <property type="entry name" value="ULD_fung"/>
</dbReference>
<keyword evidence="3" id="KW-1185">Reference proteome</keyword>
<dbReference type="Proteomes" id="UP001166286">
    <property type="component" value="Unassembled WGS sequence"/>
</dbReference>
<feature type="domain" description="Ubiquitin-like" evidence="1">
    <location>
        <begin position="320"/>
        <end position="398"/>
    </location>
</feature>
<evidence type="ECO:0000313" key="3">
    <source>
        <dbReference type="Proteomes" id="UP001166286"/>
    </source>
</evidence>
<organism evidence="2 3">
    <name type="scientific">Cladonia borealis</name>
    <dbReference type="NCBI Taxonomy" id="184061"/>
    <lineage>
        <taxon>Eukaryota</taxon>
        <taxon>Fungi</taxon>
        <taxon>Dikarya</taxon>
        <taxon>Ascomycota</taxon>
        <taxon>Pezizomycotina</taxon>
        <taxon>Lecanoromycetes</taxon>
        <taxon>OSLEUM clade</taxon>
        <taxon>Lecanoromycetidae</taxon>
        <taxon>Lecanorales</taxon>
        <taxon>Lecanorineae</taxon>
        <taxon>Cladoniaceae</taxon>
        <taxon>Cladonia</taxon>
    </lineage>
</organism>
<comment type="caution">
    <text evidence="2">The sequence shown here is derived from an EMBL/GenBank/DDBJ whole genome shotgun (WGS) entry which is preliminary data.</text>
</comment>
<reference evidence="2" key="1">
    <citation type="submission" date="2023-03" db="EMBL/GenBank/DDBJ databases">
        <title>Complete genome of Cladonia borealis.</title>
        <authorList>
            <person name="Park H."/>
        </authorList>
    </citation>
    <scope>NUCLEOTIDE SEQUENCE</scope>
    <source>
        <strain evidence="2">ANT050790</strain>
    </source>
</reference>
<proteinExistence type="predicted"/>
<dbReference type="EMBL" id="JAFEKC020000021">
    <property type="protein sequence ID" value="KAK0508342.1"/>
    <property type="molecule type" value="Genomic_DNA"/>
</dbReference>
<evidence type="ECO:0000259" key="1">
    <source>
        <dbReference type="Pfam" id="PF22893"/>
    </source>
</evidence>
<dbReference type="PANTHER" id="PTHR38886:SF1">
    <property type="entry name" value="NACHT-NTPASE AND P-LOOP NTPASES N-TERMINAL DOMAIN-CONTAINING PROTEIN"/>
    <property type="match status" value="1"/>
</dbReference>
<protein>
    <recommendedName>
        <fullName evidence="1">Ubiquitin-like domain-containing protein</fullName>
    </recommendedName>
</protein>
<sequence length="562" mass="63942">MLPAFGFSASDFITTIGLINDFRKALKDSGGSKDEFLLLLQDLEQLQIVLEQLKDGVWGAGGDVAHVNAVRAMALTVQTPLKDFLMKIEKYRCIASGASSVKMHFASNARKMQWAVAMREDVSRFRAVIATKLLNMSLLLALPAASTLPRLESRLKAIQDSTEETKAGLSAKIGDCQNANAQAMRDVQQMSQQNMTASAATTGQLSRLVEICAGVSIGVKDFRCTMQNHCPRVDQRLERIEELQCQTLTSIPTATQRIRVYIHRVVDILKPLLGAFQEFSAEALELLKRMLQTNLEIHALLLRLQGQMPQTLRMPTNTLFYFQDVLGRVHELPYDWFRHWEIFAAMLKHVFRSLPGEEYISKNRYYLRRSGLNHSRIRKSTWDNNIFPGTMVQMAILILSSQDTMGCARCGCFRIWEDIQLHEVSVDAMDRVSLKTCQRCGLKQYQAQVSRNKADRWTDETEAATDNYAGQQKIEPGDLELFKCVEVQCETRDTWLDSTLLTCDLCTGKSFHGQDGRRNWRRHMVAEHSDEPRIPCPEGCDKTFFPGRGVDIIRRHVVKYHW</sequence>
<dbReference type="PANTHER" id="PTHR38886">
    <property type="entry name" value="SESA DOMAIN-CONTAINING PROTEIN"/>
    <property type="match status" value="1"/>
</dbReference>
<accession>A0AA39QSF0</accession>
<dbReference type="AlphaFoldDB" id="A0AA39QSF0"/>
<dbReference type="Pfam" id="PF22893">
    <property type="entry name" value="ULD_2"/>
    <property type="match status" value="1"/>
</dbReference>
<evidence type="ECO:0000313" key="2">
    <source>
        <dbReference type="EMBL" id="KAK0508342.1"/>
    </source>
</evidence>
<name>A0AA39QSF0_9LECA</name>